<dbReference type="PROSITE" id="PS50011">
    <property type="entry name" value="PROTEIN_KINASE_DOM"/>
    <property type="match status" value="1"/>
</dbReference>
<dbReference type="PROSITE" id="PS00107">
    <property type="entry name" value="PROTEIN_KINASE_ATP"/>
    <property type="match status" value="1"/>
</dbReference>
<dbReference type="InterPro" id="IPR011009">
    <property type="entry name" value="Kinase-like_dom_sf"/>
</dbReference>
<feature type="region of interest" description="Disordered" evidence="6">
    <location>
        <begin position="1"/>
        <end position="22"/>
    </location>
</feature>
<feature type="domain" description="Protein kinase" evidence="7">
    <location>
        <begin position="720"/>
        <end position="973"/>
    </location>
</feature>
<evidence type="ECO:0000256" key="1">
    <source>
        <dbReference type="ARBA" id="ARBA00011245"/>
    </source>
</evidence>
<dbReference type="GO" id="GO:0005634">
    <property type="term" value="C:nucleus"/>
    <property type="evidence" value="ECO:0007669"/>
    <property type="project" value="TreeGrafter"/>
</dbReference>
<feature type="compositionally biased region" description="Polar residues" evidence="6">
    <location>
        <begin position="134"/>
        <end position="184"/>
    </location>
</feature>
<evidence type="ECO:0000259" key="8">
    <source>
        <dbReference type="PROSITE" id="PS50030"/>
    </source>
</evidence>
<feature type="compositionally biased region" description="Low complexity" evidence="6">
    <location>
        <begin position="311"/>
        <end position="322"/>
    </location>
</feature>
<dbReference type="GO" id="GO:0005524">
    <property type="term" value="F:ATP binding"/>
    <property type="evidence" value="ECO:0007669"/>
    <property type="project" value="UniProtKB-UniRule"/>
</dbReference>
<dbReference type="InterPro" id="IPR015940">
    <property type="entry name" value="UBA"/>
</dbReference>
<feature type="domain" description="UBA" evidence="8">
    <location>
        <begin position="1253"/>
        <end position="1293"/>
    </location>
</feature>
<comment type="caution">
    <text evidence="9">The sequence shown here is derived from an EMBL/GenBank/DDBJ whole genome shotgun (WGS) entry which is preliminary data.</text>
</comment>
<dbReference type="FunFam" id="3.30.200.20:FF:000042">
    <property type="entry name" value="Aurora kinase A"/>
    <property type="match status" value="1"/>
</dbReference>
<dbReference type="InterPro" id="IPR008271">
    <property type="entry name" value="Ser/Thr_kinase_AS"/>
</dbReference>
<evidence type="ECO:0000313" key="9">
    <source>
        <dbReference type="EMBL" id="TNV86957.1"/>
    </source>
</evidence>
<evidence type="ECO:0000256" key="2">
    <source>
        <dbReference type="ARBA" id="ARBA00022741"/>
    </source>
</evidence>
<proteinExistence type="predicted"/>
<dbReference type="SUPFAM" id="SSF56112">
    <property type="entry name" value="Protein kinase-like (PK-like)"/>
    <property type="match status" value="1"/>
</dbReference>
<name>A0A8J8T911_HALGN</name>
<accession>A0A8J8T911</accession>
<dbReference type="GO" id="GO:0004672">
    <property type="term" value="F:protein kinase activity"/>
    <property type="evidence" value="ECO:0007669"/>
    <property type="project" value="InterPro"/>
</dbReference>
<comment type="subunit">
    <text evidence="1">Monomer.</text>
</comment>
<dbReference type="CDD" id="cd14003">
    <property type="entry name" value="STKc_AMPK-like"/>
    <property type="match status" value="1"/>
</dbReference>
<evidence type="ECO:0000313" key="10">
    <source>
        <dbReference type="Proteomes" id="UP000785679"/>
    </source>
</evidence>
<evidence type="ECO:0000256" key="3">
    <source>
        <dbReference type="ARBA" id="ARBA00022840"/>
    </source>
</evidence>
<dbReference type="Pfam" id="PF00069">
    <property type="entry name" value="Pkinase"/>
    <property type="match status" value="1"/>
</dbReference>
<sequence>MMGGTNGNMFYPIPSGGANTNDRYTLENQQQQQQAKYDSRHSLHIQNKYSSSGVPSYANSQERVAAFTQKQSPAERAAMMQRQMMPNPTQQLSMSVNEGQYQAQFKQPSGSQQPNQQQSKIFAAYAQQQQQQQLSVNPSPNITNRALSLSTNLGKPGQQNLTSANSGKNKQQSIQSIYSEKNQPPIQPVGGQQKLMPSNGKAPLSQSIDLYKQQQQLQNHPGVSNLIYNTAANNGRFTELGGQGYQNGANSALGHAQNVPLLLSETNSAYLLRQKKQTAKFASQHSNTPQLNTPNRSIDFSTKAASFFVGSNNQQQQQQMGSNGPGQSGFNFKNQPLKGVGGHKKNAMSLLDYQQLNSSFLDQNLASIMGPPPANPKHFPDQPPLPGRFTVQQRPTMPGGAIPVHGNFTPDLLTKQQFGATNQSFQQQQHYLQQQQQMMRLNQSMNSNYGAVSMGDSTPQQQIIIKKQQKKRKNPKTPLDFESSMSSNSALLMLDGGTGSEGINNFKQQQLLQQIGIIAPQQQFVGQQLGGVKKMILRQSQHGIQPHEAQQQQQLMVNAAGSEISSQKGSKISINSLSKSKERIINSKQQQEKLKNLNTAPSQNPSLNQSSGLKQNTRYQTDDLDKLTLQDVTLKNNGAHKYAKPTQNPLRKSMNITEEALAIGKVPCEDVARMIARGQITQNSLGQYSPRTREMGMISRAIRECFGQLGEAPDTNTDFYRAGKMLGRGAFGKVCLGMHKLTRKLVAIKSINKEYLSEEKQKNKIMHEVGILMRLNRHPNVVKLFETFETGRHILLVMELCAGGDLLNYVRKRKKLEEDSAKYLFKQLIEGLGYLHSKNILHRDIKLDNILLDGKGMVKIADFGVSKLVRQGEVMREQCGTPAYIAPEIIRDRGYSGFKADLWSAGVVLYAMLYGTVPFKANNMQDLHKLILQAKYNLKDEISDPAKNLLRSLLEPDPVKRLTIKQVLAHPWMADAPEEGSFVIFNQEEQEIIRREFTYNNPNRFNRNEVPQNPDAEPWDCFTELNLDSMNATLRNASSKSVILAPFNSSVSDDREFETINKRQAPMVEKKALIKFAARCRDQDRQYEINNNCELDNGVYHKFVYSSHEGGEKPVQGGPQKGDKEAAAKDDFDMYQNPDNEGGANQHDRQAIQEDGALSTKMKQSTRNNNKADEGNGGASFIQSFEQQSENYEEMERRIQSAKLDKRATNQLLPNGQPQQPFPVQNNKQKGSIHLDNAAVDESDTFSSNYSFIIEPERVQVLVDFGFPQEYVYKCLQDNEANYCTAGYYLLGLDQNY</sequence>
<evidence type="ECO:0000259" key="7">
    <source>
        <dbReference type="PROSITE" id="PS50011"/>
    </source>
</evidence>
<dbReference type="SMART" id="SM00220">
    <property type="entry name" value="S_TKc"/>
    <property type="match status" value="1"/>
</dbReference>
<keyword evidence="3 4" id="KW-0067">ATP-binding</keyword>
<dbReference type="PROSITE" id="PS50030">
    <property type="entry name" value="UBA"/>
    <property type="match status" value="1"/>
</dbReference>
<dbReference type="EMBL" id="RRYP01000716">
    <property type="protein sequence ID" value="TNV86957.1"/>
    <property type="molecule type" value="Genomic_DNA"/>
</dbReference>
<feature type="region of interest" description="Disordered" evidence="6">
    <location>
        <begin position="1159"/>
        <end position="1179"/>
    </location>
</feature>
<evidence type="ECO:0008006" key="11">
    <source>
        <dbReference type="Google" id="ProtNLM"/>
    </source>
</evidence>
<reference evidence="9" key="1">
    <citation type="submission" date="2019-06" db="EMBL/GenBank/DDBJ databases">
        <authorList>
            <person name="Zheng W."/>
        </authorList>
    </citation>
    <scope>NUCLEOTIDE SEQUENCE</scope>
    <source>
        <strain evidence="9">QDHG01</strain>
    </source>
</reference>
<feature type="region of interest" description="Disordered" evidence="6">
    <location>
        <begin position="124"/>
        <end position="203"/>
    </location>
</feature>
<dbReference type="OrthoDB" id="6513151at2759"/>
<evidence type="ECO:0000256" key="5">
    <source>
        <dbReference type="SAM" id="Coils"/>
    </source>
</evidence>
<organism evidence="9 10">
    <name type="scientific">Halteria grandinella</name>
    <dbReference type="NCBI Taxonomy" id="5974"/>
    <lineage>
        <taxon>Eukaryota</taxon>
        <taxon>Sar</taxon>
        <taxon>Alveolata</taxon>
        <taxon>Ciliophora</taxon>
        <taxon>Intramacronucleata</taxon>
        <taxon>Spirotrichea</taxon>
        <taxon>Stichotrichia</taxon>
        <taxon>Sporadotrichida</taxon>
        <taxon>Halteriidae</taxon>
        <taxon>Halteria</taxon>
    </lineage>
</organism>
<evidence type="ECO:0000256" key="4">
    <source>
        <dbReference type="PROSITE-ProRule" id="PRU10141"/>
    </source>
</evidence>
<keyword evidence="5" id="KW-0175">Coiled coil</keyword>
<dbReference type="FunFam" id="1.10.510.10:FF:000571">
    <property type="entry name" value="Maternal embryonic leucine zipper kinase"/>
    <property type="match status" value="1"/>
</dbReference>
<keyword evidence="10" id="KW-1185">Reference proteome</keyword>
<feature type="region of interest" description="Disordered" evidence="6">
    <location>
        <begin position="596"/>
        <end position="615"/>
    </location>
</feature>
<dbReference type="Proteomes" id="UP000785679">
    <property type="component" value="Unassembled WGS sequence"/>
</dbReference>
<gene>
    <name evidence="9" type="ORF">FGO68_gene3571</name>
</gene>
<feature type="region of interest" description="Disordered" evidence="6">
    <location>
        <begin position="311"/>
        <end position="334"/>
    </location>
</feature>
<dbReference type="PROSITE" id="PS00108">
    <property type="entry name" value="PROTEIN_KINASE_ST"/>
    <property type="match status" value="1"/>
</dbReference>
<dbReference type="InterPro" id="IPR017441">
    <property type="entry name" value="Protein_kinase_ATP_BS"/>
</dbReference>
<dbReference type="Gene3D" id="1.10.510.10">
    <property type="entry name" value="Transferase(Phosphotransferase) domain 1"/>
    <property type="match status" value="1"/>
</dbReference>
<feature type="coiled-coil region" evidence="5">
    <location>
        <begin position="1182"/>
        <end position="1212"/>
    </location>
</feature>
<evidence type="ECO:0000256" key="6">
    <source>
        <dbReference type="SAM" id="MobiDB-lite"/>
    </source>
</evidence>
<dbReference type="InterPro" id="IPR000719">
    <property type="entry name" value="Prot_kinase_dom"/>
</dbReference>
<protein>
    <recommendedName>
        <fullName evidence="11">Non-specific serine/threonine protein kinase</fullName>
    </recommendedName>
</protein>
<keyword evidence="2 4" id="KW-0547">Nucleotide-binding</keyword>
<dbReference type="PANTHER" id="PTHR24345">
    <property type="entry name" value="SERINE/THREONINE-PROTEIN KINASE PLK"/>
    <property type="match status" value="1"/>
</dbReference>
<feature type="binding site" evidence="4">
    <location>
        <position position="749"/>
    </location>
    <ligand>
        <name>ATP</name>
        <dbReference type="ChEBI" id="CHEBI:30616"/>
    </ligand>
</feature>